<gene>
    <name evidence="3" type="ORF">QRT04_08735</name>
</gene>
<keyword evidence="2" id="KW-1133">Transmembrane helix</keyword>
<feature type="transmembrane region" description="Helical" evidence="2">
    <location>
        <begin position="46"/>
        <end position="67"/>
    </location>
</feature>
<evidence type="ECO:0000256" key="2">
    <source>
        <dbReference type="SAM" id="Phobius"/>
    </source>
</evidence>
<sequence>MTRDLDDLMAAALAARERTLPGLPEDATAWTATVARVRRRRRARHTATTVSALAVAGLVAGAGWLGVTAKEHPAPAVPPPSVTSTPTSAPAVPTPASPTVGAVLTSPGVPDARPLDAAVLAGTGPGWVVATYWPARDGSDGPVPATPAVLVVSPTGERYRAHALPPGIVPRVLSWRSGAAQVRVEVVPTDPRVAASLPGATTTGTLDLLTGALTTDQVNPPDGATYVATTPAGVELWSDGTALRAFPPSGAPRDLGATAASTAFLVSPDGSLVAQTTDDATGVYLFHVDGGPRTEVRTGVTDGACQAVAWHDATSLLVSCFDFTGGGGVLDWNPRLELVTTSGDTTPLGRLRAGAPFPVRPFGTYVSDGVVATAGAALSPAVATADACATGAYLLQGSAATLLQGAGSRHDTFFRLAAVGGTVYVESSHDCAAADAPAVLTAHRVGTGASVVLAPAPAADGGARWVAGLASWVVGGAVG</sequence>
<organism evidence="3 4">
    <name type="scientific">Cellulomonas alba</name>
    <dbReference type="NCBI Taxonomy" id="3053467"/>
    <lineage>
        <taxon>Bacteria</taxon>
        <taxon>Bacillati</taxon>
        <taxon>Actinomycetota</taxon>
        <taxon>Actinomycetes</taxon>
        <taxon>Micrococcales</taxon>
        <taxon>Cellulomonadaceae</taxon>
        <taxon>Cellulomonas</taxon>
    </lineage>
</organism>
<dbReference type="EMBL" id="JAUCGQ010000001">
    <property type="protein sequence ID" value="MDM7855016.1"/>
    <property type="molecule type" value="Genomic_DNA"/>
</dbReference>
<dbReference type="InterPro" id="IPR015943">
    <property type="entry name" value="WD40/YVTN_repeat-like_dom_sf"/>
</dbReference>
<evidence type="ECO:0000256" key="1">
    <source>
        <dbReference type="SAM" id="MobiDB-lite"/>
    </source>
</evidence>
<accession>A0ABT7SFW3</accession>
<evidence type="ECO:0008006" key="5">
    <source>
        <dbReference type="Google" id="ProtNLM"/>
    </source>
</evidence>
<feature type="region of interest" description="Disordered" evidence="1">
    <location>
        <begin position="73"/>
        <end position="96"/>
    </location>
</feature>
<proteinExistence type="predicted"/>
<name>A0ABT7SFW3_9CELL</name>
<keyword evidence="4" id="KW-1185">Reference proteome</keyword>
<keyword evidence="2" id="KW-0812">Transmembrane</keyword>
<dbReference type="RefSeq" id="WP_289454830.1">
    <property type="nucleotide sequence ID" value="NZ_JAUCGQ010000001.1"/>
</dbReference>
<evidence type="ECO:0000313" key="4">
    <source>
        <dbReference type="Proteomes" id="UP001529338"/>
    </source>
</evidence>
<feature type="compositionally biased region" description="Low complexity" evidence="1">
    <location>
        <begin position="82"/>
        <end position="91"/>
    </location>
</feature>
<comment type="caution">
    <text evidence="3">The sequence shown here is derived from an EMBL/GenBank/DDBJ whole genome shotgun (WGS) entry which is preliminary data.</text>
</comment>
<reference evidence="3 4" key="1">
    <citation type="submission" date="2023-06" db="EMBL/GenBank/DDBJ databases">
        <title>Cellulomonas sp. MW4 Whole genome sequence.</title>
        <authorList>
            <person name="Park S."/>
        </authorList>
    </citation>
    <scope>NUCLEOTIDE SEQUENCE [LARGE SCALE GENOMIC DNA]</scope>
    <source>
        <strain evidence="3 4">MW4</strain>
    </source>
</reference>
<keyword evidence="2" id="KW-0472">Membrane</keyword>
<dbReference type="Proteomes" id="UP001529338">
    <property type="component" value="Unassembled WGS sequence"/>
</dbReference>
<dbReference type="SUPFAM" id="SSF101898">
    <property type="entry name" value="NHL repeat"/>
    <property type="match status" value="1"/>
</dbReference>
<dbReference type="Gene3D" id="2.130.10.10">
    <property type="entry name" value="YVTN repeat-like/Quinoprotein amine dehydrogenase"/>
    <property type="match status" value="1"/>
</dbReference>
<evidence type="ECO:0000313" key="3">
    <source>
        <dbReference type="EMBL" id="MDM7855016.1"/>
    </source>
</evidence>
<protein>
    <recommendedName>
        <fullName evidence="5">Lipoprotein LpqB beta-propeller domain-containing protein</fullName>
    </recommendedName>
</protein>